<evidence type="ECO:0000259" key="1">
    <source>
        <dbReference type="Pfam" id="PF22924"/>
    </source>
</evidence>
<organism evidence="2 3">
    <name type="scientific">Pleurotus ostreatus</name>
    <name type="common">Oyster mushroom</name>
    <name type="synonym">White-rot fungus</name>
    <dbReference type="NCBI Taxonomy" id="5322"/>
    <lineage>
        <taxon>Eukaryota</taxon>
        <taxon>Fungi</taxon>
        <taxon>Dikarya</taxon>
        <taxon>Basidiomycota</taxon>
        <taxon>Agaricomycotina</taxon>
        <taxon>Agaricomycetes</taxon>
        <taxon>Agaricomycetidae</taxon>
        <taxon>Agaricales</taxon>
        <taxon>Pleurotineae</taxon>
        <taxon>Pleurotaceae</taxon>
        <taxon>Pleurotus</taxon>
    </lineage>
</organism>
<proteinExistence type="predicted"/>
<dbReference type="GO" id="GO:0033540">
    <property type="term" value="P:fatty acid beta-oxidation using acyl-CoA oxidase"/>
    <property type="evidence" value="ECO:0007669"/>
    <property type="project" value="TreeGrafter"/>
</dbReference>
<evidence type="ECO:0000313" key="3">
    <source>
        <dbReference type="Proteomes" id="UP000623687"/>
    </source>
</evidence>
<dbReference type="InterPro" id="IPR012258">
    <property type="entry name" value="Acyl-CoA_oxidase"/>
</dbReference>
<dbReference type="RefSeq" id="XP_036630480.1">
    <property type="nucleotide sequence ID" value="XM_036776860.1"/>
</dbReference>
<comment type="caution">
    <text evidence="2">The sequence shown here is derived from an EMBL/GenBank/DDBJ whole genome shotgun (WGS) entry which is preliminary data.</text>
</comment>
<feature type="domain" description="Acyl-CoA oxidase C-alpha1" evidence="1">
    <location>
        <begin position="280"/>
        <end position="419"/>
    </location>
</feature>
<dbReference type="Proteomes" id="UP000623687">
    <property type="component" value="Unassembled WGS sequence"/>
</dbReference>
<dbReference type="Gene3D" id="1.20.140.10">
    <property type="entry name" value="Butyryl-CoA Dehydrogenase, subunit A, domain 3"/>
    <property type="match status" value="1"/>
</dbReference>
<dbReference type="GO" id="GO:0005504">
    <property type="term" value="F:fatty acid binding"/>
    <property type="evidence" value="ECO:0007669"/>
    <property type="project" value="TreeGrafter"/>
</dbReference>
<dbReference type="SUPFAM" id="SSF56645">
    <property type="entry name" value="Acyl-CoA dehydrogenase NM domain-like"/>
    <property type="match status" value="1"/>
</dbReference>
<dbReference type="EMBL" id="JACETU010000005">
    <property type="protein sequence ID" value="KAF7428108.1"/>
    <property type="molecule type" value="Genomic_DNA"/>
</dbReference>
<dbReference type="OrthoDB" id="538336at2759"/>
<dbReference type="PANTHER" id="PTHR10909">
    <property type="entry name" value="ELECTRON TRANSPORT OXIDOREDUCTASE"/>
    <property type="match status" value="1"/>
</dbReference>
<sequence length="590" mass="65147">MSTHTQGSAKHDDRDVDCIRKLPALPVFRSSTQHLPPGEQAAVSMLRAKYITHAYGLAEDDIKLCTPKFWSVHVDPITCLDGAATTLMTIQLNLAAGTIARYVDEQPHHRHLLQSMLRFDVSGQFCLTELDHGLDALNIETTATMLPEGGFELCTPHPGAAKFMPPTYPCGIPCFAVVFARLMSLEGEFCGIKPFVVQLSDGTSMMPGITCRQVTMPSLLPPRRSASHIRHSLTYFDGMHLPDNAILGSTDPSYNHRLEFLQSIWRVAAGSLGLGSIAIPALQIAAFIAGRYSQRRTVHSTTHRSFDGLTTRVPIISFKTQQAPILIALCQSFVLKEFWNVATALFSDESEDPRVRHGVAAAFKAIAVQHSQAAHLALSERCGAQGLFDYNQICTQHAEMRGIAIAEGDILGLSIRLASELVLERYELPPPVQPDSLLASHELGLLSHCQKILARAGDHRSEEYSRHLLPRAEKIVQSIGHRMAYDAAISAAIPLDKRITDLYLWSTVRLDEAWYSENMGISSELQFTKEDEALREALPILDRWLDDTGVEPYVSAPIVSQDRWEGFVSGLECVRGPRSSLPGDRISARL</sequence>
<dbReference type="GO" id="GO:0071949">
    <property type="term" value="F:FAD binding"/>
    <property type="evidence" value="ECO:0007669"/>
    <property type="project" value="InterPro"/>
</dbReference>
<dbReference type="GO" id="GO:0005777">
    <property type="term" value="C:peroxisome"/>
    <property type="evidence" value="ECO:0007669"/>
    <property type="project" value="InterPro"/>
</dbReference>
<dbReference type="VEuPathDB" id="FungiDB:PC9H_007327"/>
<dbReference type="GeneID" id="59377145"/>
<dbReference type="Gene3D" id="2.40.110.10">
    <property type="entry name" value="Butyryl-CoA Dehydrogenase, subunit A, domain 2"/>
    <property type="match status" value="1"/>
</dbReference>
<keyword evidence="3" id="KW-1185">Reference proteome</keyword>
<dbReference type="Pfam" id="PF22924">
    <property type="entry name" value="ACOX_C_alpha1"/>
    <property type="match status" value="1"/>
</dbReference>
<dbReference type="PANTHER" id="PTHR10909:SF382">
    <property type="entry name" value="ACYL-COENZYME A OXIDASE"/>
    <property type="match status" value="1"/>
</dbReference>
<accession>A0A8H6ZUN9</accession>
<dbReference type="InterPro" id="IPR055060">
    <property type="entry name" value="ACOX_C_alpha1"/>
</dbReference>
<dbReference type="InterPro" id="IPR046373">
    <property type="entry name" value="Acyl-CoA_Oxase/DH_mid-dom_sf"/>
</dbReference>
<evidence type="ECO:0000313" key="2">
    <source>
        <dbReference type="EMBL" id="KAF7428108.1"/>
    </source>
</evidence>
<dbReference type="SUPFAM" id="SSF47203">
    <property type="entry name" value="Acyl-CoA dehydrogenase C-terminal domain-like"/>
    <property type="match status" value="1"/>
</dbReference>
<dbReference type="GO" id="GO:0003997">
    <property type="term" value="F:acyl-CoA oxidase activity"/>
    <property type="evidence" value="ECO:0007669"/>
    <property type="project" value="InterPro"/>
</dbReference>
<dbReference type="InterPro" id="IPR036250">
    <property type="entry name" value="AcylCo_DH-like_C"/>
</dbReference>
<protein>
    <recommendedName>
        <fullName evidence="1">Acyl-CoA oxidase C-alpha1 domain-containing protein</fullName>
    </recommendedName>
</protein>
<reference evidence="2" key="1">
    <citation type="submission" date="2019-07" db="EMBL/GenBank/DDBJ databases">
        <authorList>
            <person name="Palmer J.M."/>
        </authorList>
    </citation>
    <scope>NUCLEOTIDE SEQUENCE</scope>
    <source>
        <strain evidence="2">PC9</strain>
    </source>
</reference>
<gene>
    <name evidence="2" type="ORF">PC9H_007327</name>
</gene>
<name>A0A8H6ZUN9_PLEOS</name>
<dbReference type="GO" id="GO:0055088">
    <property type="term" value="P:lipid homeostasis"/>
    <property type="evidence" value="ECO:0007669"/>
    <property type="project" value="TreeGrafter"/>
</dbReference>
<dbReference type="InterPro" id="IPR009100">
    <property type="entry name" value="AcylCoA_DH/oxidase_NM_dom_sf"/>
</dbReference>
<dbReference type="AlphaFoldDB" id="A0A8H6ZUN9"/>